<evidence type="ECO:0008006" key="3">
    <source>
        <dbReference type="Google" id="ProtNLM"/>
    </source>
</evidence>
<accession>A0ABD1C6F5</accession>
<comment type="caution">
    <text evidence="1">The sequence shown here is derived from an EMBL/GenBank/DDBJ whole genome shotgun (WGS) entry which is preliminary data.</text>
</comment>
<protein>
    <recommendedName>
        <fullName evidence="3">Reverse transcriptase domain-containing protein</fullName>
    </recommendedName>
</protein>
<name>A0ABD1C6F5_CARAN</name>
<proteinExistence type="predicted"/>
<evidence type="ECO:0000313" key="2">
    <source>
        <dbReference type="Proteomes" id="UP001558713"/>
    </source>
</evidence>
<dbReference type="Gene3D" id="2.40.70.10">
    <property type="entry name" value="Acid Proteases"/>
    <property type="match status" value="1"/>
</dbReference>
<dbReference type="AlphaFoldDB" id="A0ABD1C6F5"/>
<evidence type="ECO:0000313" key="1">
    <source>
        <dbReference type="EMBL" id="KAL1225048.1"/>
    </source>
</evidence>
<dbReference type="PANTHER" id="PTHR33067:SF31">
    <property type="entry name" value="RNA-DIRECTED DNA POLYMERASE"/>
    <property type="match status" value="1"/>
</dbReference>
<dbReference type="PANTHER" id="PTHR33067">
    <property type="entry name" value="RNA-DIRECTED DNA POLYMERASE-RELATED"/>
    <property type="match status" value="1"/>
</dbReference>
<sequence length="255" mass="29011">MVPYPNPRKRLKKEKEKAKLKEIIGQLSVRLPFVEACAMFPPFRKYCQINSETFEHSLCDFGSSINMMPLTVANCLGYFNFKPTRISLGLADRSIRKPVGILVDVPIVIFGCEMPTYFVILEFEKEPRDPMILGRPFLSIAGAIIDDPNGKIDLHLGDSIMKFDMNITLRHNMCANRVFTIDDLERTTDGVREALTLEDPMEIALTRNESNHDYLETSVEDCEKILDSAESYDKLGAYLKLYEKITVPVPPKDNP</sequence>
<dbReference type="Proteomes" id="UP001558713">
    <property type="component" value="Unassembled WGS sequence"/>
</dbReference>
<gene>
    <name evidence="1" type="ORF">V5N11_002827</name>
</gene>
<dbReference type="InterPro" id="IPR021109">
    <property type="entry name" value="Peptidase_aspartic_dom_sf"/>
</dbReference>
<dbReference type="CDD" id="cd00303">
    <property type="entry name" value="retropepsin_like"/>
    <property type="match status" value="1"/>
</dbReference>
<dbReference type="EMBL" id="JBANAX010000042">
    <property type="protein sequence ID" value="KAL1225048.1"/>
    <property type="molecule type" value="Genomic_DNA"/>
</dbReference>
<reference evidence="1 2" key="1">
    <citation type="submission" date="2024-04" db="EMBL/GenBank/DDBJ databases">
        <title>Genome assembly C_amara_ONT_v2.</title>
        <authorList>
            <person name="Yant L."/>
            <person name="Moore C."/>
            <person name="Slenker M."/>
        </authorList>
    </citation>
    <scope>NUCLEOTIDE SEQUENCE [LARGE SCALE GENOMIC DNA]</scope>
    <source>
        <tissue evidence="1">Leaf</tissue>
    </source>
</reference>
<organism evidence="1 2">
    <name type="scientific">Cardamine amara subsp. amara</name>
    <dbReference type="NCBI Taxonomy" id="228776"/>
    <lineage>
        <taxon>Eukaryota</taxon>
        <taxon>Viridiplantae</taxon>
        <taxon>Streptophyta</taxon>
        <taxon>Embryophyta</taxon>
        <taxon>Tracheophyta</taxon>
        <taxon>Spermatophyta</taxon>
        <taxon>Magnoliopsida</taxon>
        <taxon>eudicotyledons</taxon>
        <taxon>Gunneridae</taxon>
        <taxon>Pentapetalae</taxon>
        <taxon>rosids</taxon>
        <taxon>malvids</taxon>
        <taxon>Brassicales</taxon>
        <taxon>Brassicaceae</taxon>
        <taxon>Cardamineae</taxon>
        <taxon>Cardamine</taxon>
    </lineage>
</organism>
<keyword evidence="2" id="KW-1185">Reference proteome</keyword>